<sequence>MTMEATYHTAKSSPMVVAMPRGVETMSVISMVTSAALQLCSSSTGGGLTFSTSRIDDGTGYSFVGCASTPLDLALDVSNELEFIRNASGLTRDQLAAVLGVSRRTVQNWVNGAPVRRQHYDRVIEVCDHVQSMRSQPAFKIRQRLFRHYGLDETRTIQASSQPPVLASDEQPFVHHLGTRKTKMKILRR</sequence>
<dbReference type="Pfam" id="PF01381">
    <property type="entry name" value="HTH_3"/>
    <property type="match status" value="1"/>
</dbReference>
<reference evidence="2 3" key="1">
    <citation type="submission" date="2020-08" db="EMBL/GenBank/DDBJ databases">
        <title>Genomic Encyclopedia of Type Strains, Phase IV (KMG-IV): sequencing the most valuable type-strain genomes for metagenomic binning, comparative biology and taxonomic classification.</title>
        <authorList>
            <person name="Goeker M."/>
        </authorList>
    </citation>
    <scope>NUCLEOTIDE SEQUENCE [LARGE SCALE GENOMIC DNA]</scope>
    <source>
        <strain evidence="2 3">DSM 27568</strain>
    </source>
</reference>
<name>A0A7W6C1C8_9SPHN</name>
<keyword evidence="3" id="KW-1185">Reference proteome</keyword>
<dbReference type="InterPro" id="IPR001387">
    <property type="entry name" value="Cro/C1-type_HTH"/>
</dbReference>
<accession>A0A7W6C1C8</accession>
<dbReference type="Gene3D" id="1.10.260.40">
    <property type="entry name" value="lambda repressor-like DNA-binding domains"/>
    <property type="match status" value="1"/>
</dbReference>
<comment type="caution">
    <text evidence="2">The sequence shown here is derived from an EMBL/GenBank/DDBJ whole genome shotgun (WGS) entry which is preliminary data.</text>
</comment>
<protein>
    <submittedName>
        <fullName evidence="2">DNA-binding XRE family transcriptional regulator</fullName>
    </submittedName>
</protein>
<evidence type="ECO:0000313" key="3">
    <source>
        <dbReference type="Proteomes" id="UP000561459"/>
    </source>
</evidence>
<keyword evidence="2" id="KW-0238">DNA-binding</keyword>
<dbReference type="SUPFAM" id="SSF47413">
    <property type="entry name" value="lambda repressor-like DNA-binding domains"/>
    <property type="match status" value="1"/>
</dbReference>
<dbReference type="CDD" id="cd00093">
    <property type="entry name" value="HTH_XRE"/>
    <property type="match status" value="1"/>
</dbReference>
<organism evidence="2 3">
    <name type="scientific">Novosphingobium fluoreni</name>
    <dbReference type="NCBI Taxonomy" id="1391222"/>
    <lineage>
        <taxon>Bacteria</taxon>
        <taxon>Pseudomonadati</taxon>
        <taxon>Pseudomonadota</taxon>
        <taxon>Alphaproteobacteria</taxon>
        <taxon>Sphingomonadales</taxon>
        <taxon>Sphingomonadaceae</taxon>
        <taxon>Novosphingobium</taxon>
    </lineage>
</organism>
<evidence type="ECO:0000313" key="2">
    <source>
        <dbReference type="EMBL" id="MBB3940672.1"/>
    </source>
</evidence>
<dbReference type="InterPro" id="IPR010982">
    <property type="entry name" value="Lambda_DNA-bd_dom_sf"/>
</dbReference>
<feature type="domain" description="HTH cro/C1-type" evidence="1">
    <location>
        <begin position="81"/>
        <end position="112"/>
    </location>
</feature>
<dbReference type="Proteomes" id="UP000561459">
    <property type="component" value="Unassembled WGS sequence"/>
</dbReference>
<dbReference type="AlphaFoldDB" id="A0A7W6C1C8"/>
<evidence type="ECO:0000259" key="1">
    <source>
        <dbReference type="PROSITE" id="PS50943"/>
    </source>
</evidence>
<proteinExistence type="predicted"/>
<dbReference type="PROSITE" id="PS50943">
    <property type="entry name" value="HTH_CROC1"/>
    <property type="match status" value="1"/>
</dbReference>
<gene>
    <name evidence="2" type="ORF">GGR39_002329</name>
</gene>
<dbReference type="EMBL" id="JACIDY010000005">
    <property type="protein sequence ID" value="MBB3940672.1"/>
    <property type="molecule type" value="Genomic_DNA"/>
</dbReference>
<dbReference type="GO" id="GO:0003677">
    <property type="term" value="F:DNA binding"/>
    <property type="evidence" value="ECO:0007669"/>
    <property type="project" value="UniProtKB-KW"/>
</dbReference>